<evidence type="ECO:0000313" key="1">
    <source>
        <dbReference type="EMBL" id="BCO08243.1"/>
    </source>
</evidence>
<name>A0A915TYD0_9BACT</name>
<proteinExistence type="predicted"/>
<protein>
    <submittedName>
        <fullName evidence="1">Uncharacterized protein</fullName>
    </submittedName>
</protein>
<dbReference type="RefSeq" id="WP_267928152.1">
    <property type="nucleotide sequence ID" value="NZ_AP024233.1"/>
</dbReference>
<dbReference type="KEGG" id="ddu:GF1_06190"/>
<dbReference type="EMBL" id="AP024233">
    <property type="protein sequence ID" value="BCO08243.1"/>
    <property type="molecule type" value="Genomic_DNA"/>
</dbReference>
<dbReference type="AlphaFoldDB" id="A0A915TYD0"/>
<accession>A0A915TYD0</accession>
<dbReference type="Proteomes" id="UP001063350">
    <property type="component" value="Chromosome"/>
</dbReference>
<organism evidence="1 2">
    <name type="scientific">Desulfolithobacter dissulfuricans</name>
    <dbReference type="NCBI Taxonomy" id="2795293"/>
    <lineage>
        <taxon>Bacteria</taxon>
        <taxon>Pseudomonadati</taxon>
        <taxon>Thermodesulfobacteriota</taxon>
        <taxon>Desulfobulbia</taxon>
        <taxon>Desulfobulbales</taxon>
        <taxon>Desulfobulbaceae</taxon>
        <taxon>Desulfolithobacter</taxon>
    </lineage>
</organism>
<keyword evidence="2" id="KW-1185">Reference proteome</keyword>
<reference evidence="1" key="1">
    <citation type="submission" date="2020-12" db="EMBL/GenBank/DDBJ databases">
        <title>Desulfobium dissulfuricans gen. nov., sp. nov., a novel mesophilic, sulfate-reducing bacterium isolated from a deep-sea hydrothermal vent.</title>
        <authorList>
            <person name="Hashimoto Y."/>
            <person name="Tame A."/>
            <person name="Sawayama S."/>
            <person name="Miyazaki J."/>
            <person name="Takai K."/>
            <person name="Nakagawa S."/>
        </authorList>
    </citation>
    <scope>NUCLEOTIDE SEQUENCE</scope>
    <source>
        <strain evidence="1">GF1</strain>
    </source>
</reference>
<sequence length="172" mass="20273">MEHQTTIGHHELLLEATNQQACTDHVRSFFDKTFLVRYDRIHIPESSIVRATDPDFPARLNRNLAAHRETITRLTARLREEGGANPDQWPSLEQGYITKLLHTIVHLMDGFFGVDSLFYNLIEDSHQVSWQLRERIARQPERYWLVLVRQPFTFYQTDGFRHSPTIRCAETR</sequence>
<gene>
    <name evidence="1" type="ORF">GF1_06190</name>
</gene>
<evidence type="ECO:0000313" key="2">
    <source>
        <dbReference type="Proteomes" id="UP001063350"/>
    </source>
</evidence>